<accession>A0A1A8YL11</accession>
<proteinExistence type="predicted"/>
<dbReference type="AlphaFoldDB" id="A0A1A8YL11"/>
<protein>
    <submittedName>
        <fullName evidence="1">Uncharacterized protein</fullName>
    </submittedName>
</protein>
<reference evidence="2" key="1">
    <citation type="submission" date="2016-05" db="EMBL/GenBank/DDBJ databases">
        <authorList>
            <person name="Naeem Raeece"/>
        </authorList>
    </citation>
    <scope>NUCLEOTIDE SEQUENCE [LARGE SCALE GENOMIC DNA]</scope>
</reference>
<sequence>MPLSLPPRERYICTKKKKKKENQNILISVFVKCSSTCEHPPLLAISPHPLCTTAEFAHVPVYIFHRFILPNWHTRMTPPLICEIISSHEERLVRNGPS</sequence>
<organism evidence="1 2">
    <name type="scientific">Plasmodium ovale wallikeri</name>
    <dbReference type="NCBI Taxonomy" id="864142"/>
    <lineage>
        <taxon>Eukaryota</taxon>
        <taxon>Sar</taxon>
        <taxon>Alveolata</taxon>
        <taxon>Apicomplexa</taxon>
        <taxon>Aconoidasida</taxon>
        <taxon>Haemosporida</taxon>
        <taxon>Plasmodiidae</taxon>
        <taxon>Plasmodium</taxon>
        <taxon>Plasmodium (Plasmodium)</taxon>
    </lineage>
</organism>
<dbReference type="EMBL" id="FLRE01000031">
    <property type="protein sequence ID" value="SBT32216.1"/>
    <property type="molecule type" value="Genomic_DNA"/>
</dbReference>
<evidence type="ECO:0000313" key="1">
    <source>
        <dbReference type="EMBL" id="SBT32216.1"/>
    </source>
</evidence>
<gene>
    <name evidence="1" type="ORF">POVWA2_008360</name>
</gene>
<name>A0A1A8YL11_PLAOA</name>
<dbReference type="Proteomes" id="UP000078550">
    <property type="component" value="Unassembled WGS sequence"/>
</dbReference>
<evidence type="ECO:0000313" key="2">
    <source>
        <dbReference type="Proteomes" id="UP000078550"/>
    </source>
</evidence>